<dbReference type="RefSeq" id="WP_264499480.1">
    <property type="nucleotide sequence ID" value="NZ_JAPDDS010000001.1"/>
</dbReference>
<organism evidence="1 2">
    <name type="scientific">Luteolibacter flavescens</name>
    <dbReference type="NCBI Taxonomy" id="1859460"/>
    <lineage>
        <taxon>Bacteria</taxon>
        <taxon>Pseudomonadati</taxon>
        <taxon>Verrucomicrobiota</taxon>
        <taxon>Verrucomicrobiia</taxon>
        <taxon>Verrucomicrobiales</taxon>
        <taxon>Verrucomicrobiaceae</taxon>
        <taxon>Luteolibacter</taxon>
    </lineage>
</organism>
<proteinExistence type="predicted"/>
<name>A0ABT3FJQ0_9BACT</name>
<protein>
    <submittedName>
        <fullName evidence="1">Uncharacterized protein</fullName>
    </submittedName>
</protein>
<dbReference type="Proteomes" id="UP001207930">
    <property type="component" value="Unassembled WGS sequence"/>
</dbReference>
<dbReference type="EMBL" id="JAPDDS010000001">
    <property type="protein sequence ID" value="MCW1883521.1"/>
    <property type="molecule type" value="Genomic_DNA"/>
</dbReference>
<sequence length="68" mass="8078">MKEKPRLVRRAELAENIEKRLKSIIADFDKIPSFKGKSRFMDKIFRVNSRAHNLAWDLRYDASEELAK</sequence>
<reference evidence="1 2" key="1">
    <citation type="submission" date="2022-10" db="EMBL/GenBank/DDBJ databases">
        <title>Luteolibacter flavescens strain MCCC 1K03193, whole genome shotgun sequencing project.</title>
        <authorList>
            <person name="Zhao G."/>
            <person name="Shen L."/>
        </authorList>
    </citation>
    <scope>NUCLEOTIDE SEQUENCE [LARGE SCALE GENOMIC DNA]</scope>
    <source>
        <strain evidence="1 2">MCCC 1K03193</strain>
    </source>
</reference>
<comment type="caution">
    <text evidence="1">The sequence shown here is derived from an EMBL/GenBank/DDBJ whole genome shotgun (WGS) entry which is preliminary data.</text>
</comment>
<keyword evidence="2" id="KW-1185">Reference proteome</keyword>
<evidence type="ECO:0000313" key="2">
    <source>
        <dbReference type="Proteomes" id="UP001207930"/>
    </source>
</evidence>
<accession>A0ABT3FJQ0</accession>
<gene>
    <name evidence="1" type="ORF">OKA04_02200</name>
</gene>
<evidence type="ECO:0000313" key="1">
    <source>
        <dbReference type="EMBL" id="MCW1883521.1"/>
    </source>
</evidence>